<sequence length="402" mass="42039">MINSASRTVSALAVASLLLTACSGSVGEGAAPPAKHPVFSLPLGEQPYQTVRETQQAGSAAFHQVLTFTSKQGDAVLTTAGRLDFSGGRADGTHTWKIPNGFPATTKDYLLGATLGEGSAAASARIARTPESVLHRSGKGNYWLRYDLDEPIDEVDSITWLHGIESPFGGTLLEVISALHSIKGQPVAGGGRRFTAHIVPSGATGSLLPGDLRRRMQVVVPAESVGTPVPLTLTTDAKGLITQAEADLSALLKEGDSGLPGVTTLRARLVLTGHGRTKPALPPVSDAVLDAGKAVLPRYAAAAGDCVDFTTGTRSAPLVVNVSCTGPHDARIYAQVTLKGAYSGEKGAKRRAIDACGSAYHRARPAWTSDSVDPDTYMSVWPTEEHGDSPRKQVVTCFVLSR</sequence>
<dbReference type="Proteomes" id="UP001375539">
    <property type="component" value="Unassembled WGS sequence"/>
</dbReference>
<accession>A0ACC6QGM3</accession>
<gene>
    <name evidence="1" type="ORF">WKI58_14180</name>
</gene>
<protein>
    <submittedName>
        <fullName evidence="1">Uncharacterized protein</fullName>
    </submittedName>
</protein>
<proteinExistence type="predicted"/>
<organism evidence="1 2">
    <name type="scientific">Streptomyces pratisoli</name>
    <dbReference type="NCBI Taxonomy" id="3139917"/>
    <lineage>
        <taxon>Bacteria</taxon>
        <taxon>Bacillati</taxon>
        <taxon>Actinomycetota</taxon>
        <taxon>Actinomycetes</taxon>
        <taxon>Kitasatosporales</taxon>
        <taxon>Streptomycetaceae</taxon>
        <taxon>Streptomyces</taxon>
    </lineage>
</organism>
<evidence type="ECO:0000313" key="1">
    <source>
        <dbReference type="EMBL" id="MEJ8657658.1"/>
    </source>
</evidence>
<comment type="caution">
    <text evidence="1">The sequence shown here is derived from an EMBL/GenBank/DDBJ whole genome shotgun (WGS) entry which is preliminary data.</text>
</comment>
<evidence type="ECO:0000313" key="2">
    <source>
        <dbReference type="Proteomes" id="UP001375539"/>
    </source>
</evidence>
<name>A0ACC6QGM3_9ACTN</name>
<dbReference type="EMBL" id="JBBKAI010000002">
    <property type="protein sequence ID" value="MEJ8657658.1"/>
    <property type="molecule type" value="Genomic_DNA"/>
</dbReference>
<keyword evidence="2" id="KW-1185">Reference proteome</keyword>
<reference evidence="1" key="1">
    <citation type="submission" date="2024-03" db="EMBL/GenBank/DDBJ databases">
        <title>Novel Streptomyces species of biotechnological and ecological value are a feature of Machair soil.</title>
        <authorList>
            <person name="Prole J.R."/>
            <person name="Goodfellow M."/>
            <person name="Allenby N."/>
            <person name="Ward A.C."/>
        </authorList>
    </citation>
    <scope>NUCLEOTIDE SEQUENCE</scope>
    <source>
        <strain evidence="1">MS1.AVA.4</strain>
    </source>
</reference>